<protein>
    <submittedName>
        <fullName evidence="3">CAAX prenyl protease-related protein</fullName>
    </submittedName>
</protein>
<dbReference type="GO" id="GO:0004175">
    <property type="term" value="F:endopeptidase activity"/>
    <property type="evidence" value="ECO:0007669"/>
    <property type="project" value="UniProtKB-ARBA"/>
</dbReference>
<dbReference type="InterPro" id="IPR014346">
    <property type="entry name" value="Prenyl_protease-related"/>
</dbReference>
<gene>
    <name evidence="3" type="ORF">KBB96_03515</name>
</gene>
<evidence type="ECO:0000259" key="2">
    <source>
        <dbReference type="Pfam" id="PF02517"/>
    </source>
</evidence>
<dbReference type="RefSeq" id="WP_211632329.1">
    <property type="nucleotide sequence ID" value="NZ_CP073100.1"/>
</dbReference>
<dbReference type="KEGG" id="lamb:KBB96_03515"/>
<dbReference type="GO" id="GO:0006508">
    <property type="term" value="P:proteolysis"/>
    <property type="evidence" value="ECO:0007669"/>
    <property type="project" value="UniProtKB-KW"/>
</dbReference>
<organism evidence="3 4">
    <name type="scientific">Luteolibacter ambystomatis</name>
    <dbReference type="NCBI Taxonomy" id="2824561"/>
    <lineage>
        <taxon>Bacteria</taxon>
        <taxon>Pseudomonadati</taxon>
        <taxon>Verrucomicrobiota</taxon>
        <taxon>Verrucomicrobiia</taxon>
        <taxon>Verrucomicrobiales</taxon>
        <taxon>Verrucomicrobiaceae</taxon>
        <taxon>Luteolibacter</taxon>
    </lineage>
</organism>
<keyword evidence="1" id="KW-0472">Membrane</keyword>
<keyword evidence="1" id="KW-0812">Transmembrane</keyword>
<feature type="transmembrane region" description="Helical" evidence="1">
    <location>
        <begin position="233"/>
        <end position="251"/>
    </location>
</feature>
<proteinExistence type="predicted"/>
<dbReference type="NCBIfam" id="TIGR03008">
    <property type="entry name" value="pepcterm_CAAX"/>
    <property type="match status" value="1"/>
</dbReference>
<feature type="transmembrane region" description="Helical" evidence="1">
    <location>
        <begin position="141"/>
        <end position="164"/>
    </location>
</feature>
<sequence length="256" mass="29253">MNTAPRNEQEARALTTAHVMPLAVFLGFLLLLQAVTSMIGWKHPDAPWWRRAPEQWMYPLQALVVFGLLLRGWKYYDFRWSAKGVLAGIVCGAVGIGFWLLPTTLYDRMGLTSDPEGWMSWFGIAARKEGFDPGIFHSPVAWWPAVVLRFFRAVVVVALAEEIFWRGFMMRWLLDRDGDWWKQPFGKHAWISYLVVTGLFTAVHSGPDRIMAFVYGTITYLLCVRSKSLGTCVAMHATANLLMCLYIMAYGKYGLW</sequence>
<dbReference type="Proteomes" id="UP000676169">
    <property type="component" value="Chromosome"/>
</dbReference>
<feature type="transmembrane region" description="Helical" evidence="1">
    <location>
        <begin position="185"/>
        <end position="204"/>
    </location>
</feature>
<keyword evidence="3" id="KW-0378">Hydrolase</keyword>
<feature type="transmembrane region" description="Helical" evidence="1">
    <location>
        <begin position="210"/>
        <end position="226"/>
    </location>
</feature>
<keyword evidence="4" id="KW-1185">Reference proteome</keyword>
<evidence type="ECO:0000256" key="1">
    <source>
        <dbReference type="SAM" id="Phobius"/>
    </source>
</evidence>
<keyword evidence="3" id="KW-0645">Protease</keyword>
<feature type="transmembrane region" description="Helical" evidence="1">
    <location>
        <begin position="12"/>
        <end position="36"/>
    </location>
</feature>
<feature type="transmembrane region" description="Helical" evidence="1">
    <location>
        <begin position="85"/>
        <end position="106"/>
    </location>
</feature>
<evidence type="ECO:0000313" key="3">
    <source>
        <dbReference type="EMBL" id="QUE51962.1"/>
    </source>
</evidence>
<dbReference type="GO" id="GO:0080120">
    <property type="term" value="P:CAAX-box protein maturation"/>
    <property type="evidence" value="ECO:0007669"/>
    <property type="project" value="UniProtKB-ARBA"/>
</dbReference>
<keyword evidence="1" id="KW-1133">Transmembrane helix</keyword>
<evidence type="ECO:0000313" key="4">
    <source>
        <dbReference type="Proteomes" id="UP000676169"/>
    </source>
</evidence>
<name>A0A975J0X1_9BACT</name>
<dbReference type="Pfam" id="PF02517">
    <property type="entry name" value="Rce1-like"/>
    <property type="match status" value="1"/>
</dbReference>
<feature type="domain" description="CAAX prenyl protease 2/Lysostaphin resistance protein A-like" evidence="2">
    <location>
        <begin position="145"/>
        <end position="242"/>
    </location>
</feature>
<accession>A0A975J0X1</accession>
<reference evidence="3" key="1">
    <citation type="submission" date="2021-04" db="EMBL/GenBank/DDBJ databases">
        <title>Luteolibacter sp. 32A isolated from the skin of an Anderson's salamander (Ambystoma andersonii).</title>
        <authorList>
            <person name="Spergser J."/>
            <person name="Busse H.-J."/>
        </authorList>
    </citation>
    <scope>NUCLEOTIDE SEQUENCE</scope>
    <source>
        <strain evidence="3">32A</strain>
    </source>
</reference>
<feature type="transmembrane region" description="Helical" evidence="1">
    <location>
        <begin position="56"/>
        <end position="73"/>
    </location>
</feature>
<dbReference type="AlphaFoldDB" id="A0A975J0X1"/>
<dbReference type="EMBL" id="CP073100">
    <property type="protein sequence ID" value="QUE51962.1"/>
    <property type="molecule type" value="Genomic_DNA"/>
</dbReference>
<dbReference type="InterPro" id="IPR003675">
    <property type="entry name" value="Rce1/LyrA-like_dom"/>
</dbReference>